<dbReference type="Pfam" id="PF00577">
    <property type="entry name" value="Usher"/>
    <property type="match status" value="1"/>
</dbReference>
<evidence type="ECO:0000256" key="5">
    <source>
        <dbReference type="ARBA" id="ARBA00022692"/>
    </source>
</evidence>
<comment type="subcellular location">
    <subcellularLocation>
        <location evidence="1 9">Cell outer membrane</location>
        <topology evidence="1 9">Multi-pass membrane protein</topology>
    </subcellularLocation>
</comment>
<evidence type="ECO:0000259" key="10">
    <source>
        <dbReference type="Pfam" id="PF13953"/>
    </source>
</evidence>
<keyword evidence="8 9" id="KW-0998">Cell outer membrane</keyword>
<dbReference type="Proteomes" id="UP000234503">
    <property type="component" value="Unassembled WGS sequence"/>
</dbReference>
<reference evidence="12 13" key="1">
    <citation type="submission" date="2017-12" db="EMBL/GenBank/DDBJ databases">
        <title>Characterization of six clinical isolates of Enterochimera gen. nov., a novel genus of the Yersiniaciae family and the three species Enterochimera arupensis sp. nov., Enterochimera coloradensis sp. nov, and Enterochimera californica sp. nov.</title>
        <authorList>
            <person name="Rossi A."/>
            <person name="Fisher M."/>
        </authorList>
    </citation>
    <scope>NUCLEOTIDE SEQUENCE [LARGE SCALE GENOMIC DNA]</scope>
    <source>
        <strain evidence="13">2016-Iso4</strain>
    </source>
</reference>
<dbReference type="FunFam" id="2.60.40.3110:FF:000001">
    <property type="entry name" value="Putative fimbrial outer membrane usher"/>
    <property type="match status" value="1"/>
</dbReference>
<keyword evidence="9" id="KW-1029">Fimbrium biogenesis</keyword>
<evidence type="ECO:0000313" key="13">
    <source>
        <dbReference type="Proteomes" id="UP000234503"/>
    </source>
</evidence>
<evidence type="ECO:0000256" key="7">
    <source>
        <dbReference type="ARBA" id="ARBA00023136"/>
    </source>
</evidence>
<dbReference type="AlphaFoldDB" id="A0A2N5EBE4"/>
<dbReference type="InterPro" id="IPR042186">
    <property type="entry name" value="FimD_plug_dom"/>
</dbReference>
<dbReference type="GO" id="GO:0009279">
    <property type="term" value="C:cell outer membrane"/>
    <property type="evidence" value="ECO:0007669"/>
    <property type="project" value="UniProtKB-SubCell"/>
</dbReference>
<sequence length="849" mass="91750">MGVRQGYAAADVEFNEQFLYNTGAPVELDRFARGNPVLPGTYPVTIQLNAVPKLNGDVTFLDNGTPVATPCLTLRQLMQLGVKTDELLPALEAEKSDPPLEQRCLDLSRYYSNAQLHYDPSSQVLDVSLPQIYVLQKPAGYVDPALWDYGIPAAMLSYDLNAYQSVNDHDRSESAYAGLRYGVNLGAWRFRARGNLDWDSDSGTDYDSHDIYLQRDIPSLKAQLLLGDAYTRGDTFDPVNLRGVRLYNDERMQPSGLSTFTPVVRGVARTNAKVIVTQDGNKVYETTVPPGAFEITDLSTVSYGQDLDVTVEEADGSKNSFSIPYASVTQMLRPGTSRWDLGLGQYNEGDLSERPWVMVANGYYGFNNTFTGYAGVEYLDIGYVSSLLGVAMNTRLGAIAFDITHSYLDDPEVADEALQGQSYRLSYNKTISGTDTSFNFAAYRFSTEHYMTLADAASLHSGTGEDGDFNLYQRMKNQVQLNISQPVRVNGTDYGSLYLTGSWQDYWGAKDEPTSQFSAGYSNSFRWGSYSISVQRTYDELGVKDDSIYFNLSLPLENFTSSGKAPGGFSTLNMGMNLNRDGSSNTNVSANGNSEDNRFSYSVSTSYNHDDQQSLADLSGYGTYNSAYGPLSASVSVSDEADRQYSLSYSGGMVLHGGGLTLAPNSISDNETLALVYAHGAEGAGVASMGRINGDGYAINTGLTAYRENTVALDISTLSRDVEVKNTSTLAIPAGGAVVKVNFETDSERSVLLALTRTDQGFIPLAADVLLDGRSVGVVGQAGQAFVRGIPDSGVLQVAWGSGADQRCRVSYRLAAGAPVVAGSLYLDNQPCVMEASGVAETGAAAAVK</sequence>
<accession>A0A2N5EBE4</accession>
<evidence type="ECO:0000256" key="4">
    <source>
        <dbReference type="ARBA" id="ARBA00022452"/>
    </source>
</evidence>
<dbReference type="SUPFAM" id="SSF141729">
    <property type="entry name" value="FimD N-terminal domain-like"/>
    <property type="match status" value="1"/>
</dbReference>
<dbReference type="NCBIfam" id="NF007337">
    <property type="entry name" value="PRK09828.1"/>
    <property type="match status" value="1"/>
</dbReference>
<evidence type="ECO:0000259" key="11">
    <source>
        <dbReference type="Pfam" id="PF13954"/>
    </source>
</evidence>
<dbReference type="InterPro" id="IPR025885">
    <property type="entry name" value="PapC_N"/>
</dbReference>
<keyword evidence="6" id="KW-0732">Signal</keyword>
<keyword evidence="4" id="KW-1134">Transmembrane beta strand</keyword>
<dbReference type="Gene3D" id="2.60.40.2070">
    <property type="match status" value="1"/>
</dbReference>
<dbReference type="Gene3D" id="3.10.20.410">
    <property type="match status" value="1"/>
</dbReference>
<dbReference type="Pfam" id="PF13954">
    <property type="entry name" value="PapC_N"/>
    <property type="match status" value="1"/>
</dbReference>
<name>A0A2N5EBE4_9GAMM</name>
<dbReference type="InterPro" id="IPR043142">
    <property type="entry name" value="PapC-like_C_sf"/>
</dbReference>
<comment type="similarity">
    <text evidence="2 9">Belongs to the fimbrial export usher family.</text>
</comment>
<keyword evidence="3 9" id="KW-0813">Transport</keyword>
<evidence type="ECO:0000313" key="12">
    <source>
        <dbReference type="EMBL" id="PLR39425.1"/>
    </source>
</evidence>
<evidence type="ECO:0000256" key="9">
    <source>
        <dbReference type="RuleBase" id="RU003884"/>
    </source>
</evidence>
<dbReference type="Gene3D" id="2.60.40.3110">
    <property type="match status" value="1"/>
</dbReference>
<keyword evidence="5 9" id="KW-0812">Transmembrane</keyword>
<dbReference type="OrthoDB" id="6554712at2"/>
<evidence type="ECO:0000256" key="6">
    <source>
        <dbReference type="ARBA" id="ARBA00022729"/>
    </source>
</evidence>
<dbReference type="PANTHER" id="PTHR30451">
    <property type="entry name" value="OUTER MEMBRANE USHER PROTEIN"/>
    <property type="match status" value="1"/>
</dbReference>
<keyword evidence="13" id="KW-1185">Reference proteome</keyword>
<feature type="domain" description="PapC N-terminal" evidence="11">
    <location>
        <begin position="13"/>
        <end position="162"/>
    </location>
</feature>
<dbReference type="InterPro" id="IPR037224">
    <property type="entry name" value="PapC_N_sf"/>
</dbReference>
<dbReference type="InterPro" id="IPR018030">
    <property type="entry name" value="Fimbrial_membr_usher_CS"/>
</dbReference>
<evidence type="ECO:0000256" key="1">
    <source>
        <dbReference type="ARBA" id="ARBA00004571"/>
    </source>
</evidence>
<dbReference type="InterPro" id="IPR025949">
    <property type="entry name" value="PapC-like_C"/>
</dbReference>
<dbReference type="GO" id="GO:0015473">
    <property type="term" value="F:fimbrial usher porin activity"/>
    <property type="evidence" value="ECO:0007669"/>
    <property type="project" value="InterPro"/>
</dbReference>
<dbReference type="PANTHER" id="PTHR30451:SF3">
    <property type="entry name" value="OUTER MEMBRANE USHER PROTEIN HTRE-RELATED"/>
    <property type="match status" value="1"/>
</dbReference>
<feature type="domain" description="PapC-like C-terminal" evidence="10">
    <location>
        <begin position="752"/>
        <end position="814"/>
    </location>
</feature>
<evidence type="ECO:0000256" key="3">
    <source>
        <dbReference type="ARBA" id="ARBA00022448"/>
    </source>
</evidence>
<protein>
    <submittedName>
        <fullName evidence="12">Outer membrane usher protein</fullName>
    </submittedName>
</protein>
<organism evidence="12 13">
    <name type="scientific">Chimaeribacter coloradensis</name>
    <dbReference type="NCBI Taxonomy" id="2060068"/>
    <lineage>
        <taxon>Bacteria</taxon>
        <taxon>Pseudomonadati</taxon>
        <taxon>Pseudomonadota</taxon>
        <taxon>Gammaproteobacteria</taxon>
        <taxon>Enterobacterales</taxon>
        <taxon>Yersiniaceae</taxon>
        <taxon>Chimaeribacter</taxon>
    </lineage>
</organism>
<gene>
    <name evidence="12" type="ORF">CYR32_04220</name>
</gene>
<dbReference type="Gene3D" id="2.60.40.2610">
    <property type="entry name" value="Outer membrane usher protein FimD, plug domain"/>
    <property type="match status" value="1"/>
</dbReference>
<comment type="caution">
    <text evidence="12">The sequence shown here is derived from an EMBL/GenBank/DDBJ whole genome shotgun (WGS) entry which is preliminary data.</text>
</comment>
<evidence type="ECO:0000256" key="2">
    <source>
        <dbReference type="ARBA" id="ARBA00008064"/>
    </source>
</evidence>
<dbReference type="GO" id="GO:0009297">
    <property type="term" value="P:pilus assembly"/>
    <property type="evidence" value="ECO:0007669"/>
    <property type="project" value="InterPro"/>
</dbReference>
<evidence type="ECO:0000256" key="8">
    <source>
        <dbReference type="ARBA" id="ARBA00023237"/>
    </source>
</evidence>
<keyword evidence="7 9" id="KW-0472">Membrane</keyword>
<dbReference type="PROSITE" id="PS01151">
    <property type="entry name" value="FIMBRIAL_USHER"/>
    <property type="match status" value="1"/>
</dbReference>
<dbReference type="InterPro" id="IPR000015">
    <property type="entry name" value="Fimb_usher"/>
</dbReference>
<proteinExistence type="inferred from homology"/>
<dbReference type="Pfam" id="PF13953">
    <property type="entry name" value="PapC_C"/>
    <property type="match status" value="1"/>
</dbReference>
<dbReference type="EMBL" id="PJZH01000002">
    <property type="protein sequence ID" value="PLR39425.1"/>
    <property type="molecule type" value="Genomic_DNA"/>
</dbReference>